<organism evidence="13">
    <name type="scientific">Echinostoma caproni</name>
    <dbReference type="NCBI Taxonomy" id="27848"/>
    <lineage>
        <taxon>Eukaryota</taxon>
        <taxon>Metazoa</taxon>
        <taxon>Spiralia</taxon>
        <taxon>Lophotrochozoa</taxon>
        <taxon>Platyhelminthes</taxon>
        <taxon>Trematoda</taxon>
        <taxon>Digenea</taxon>
        <taxon>Plagiorchiida</taxon>
        <taxon>Echinostomata</taxon>
        <taxon>Echinostomatoidea</taxon>
        <taxon>Echinostomatidae</taxon>
        <taxon>Echinostoma</taxon>
    </lineage>
</organism>
<evidence type="ECO:0000256" key="2">
    <source>
        <dbReference type="ARBA" id="ARBA00008284"/>
    </source>
</evidence>
<dbReference type="GO" id="GO:0016020">
    <property type="term" value="C:membrane"/>
    <property type="evidence" value="ECO:0007669"/>
    <property type="project" value="UniProtKB-SubCell"/>
</dbReference>
<dbReference type="Proteomes" id="UP000272942">
    <property type="component" value="Unassembled WGS sequence"/>
</dbReference>
<evidence type="ECO:0000256" key="9">
    <source>
        <dbReference type="SAM" id="SignalP"/>
    </source>
</evidence>
<protein>
    <submittedName>
        <fullName evidence="13">TM2 domain-containing protein</fullName>
    </submittedName>
</protein>
<accession>A0A183B6B0</accession>
<dbReference type="Pfam" id="PF05154">
    <property type="entry name" value="TM2"/>
    <property type="match status" value="1"/>
</dbReference>
<reference evidence="11 12" key="2">
    <citation type="submission" date="2018-11" db="EMBL/GenBank/DDBJ databases">
        <authorList>
            <consortium name="Pathogen Informatics"/>
        </authorList>
    </citation>
    <scope>NUCLEOTIDE SEQUENCE [LARGE SCALE GENOMIC DNA]</scope>
    <source>
        <strain evidence="11 12">Egypt</strain>
    </source>
</reference>
<feature type="transmembrane region" description="Helical" evidence="8">
    <location>
        <begin position="125"/>
        <end position="147"/>
    </location>
</feature>
<reference evidence="13" key="1">
    <citation type="submission" date="2016-06" db="UniProtKB">
        <authorList>
            <consortium name="WormBaseParasite"/>
        </authorList>
    </citation>
    <scope>IDENTIFICATION</scope>
</reference>
<evidence type="ECO:0000256" key="8">
    <source>
        <dbReference type="SAM" id="Phobius"/>
    </source>
</evidence>
<comment type="similarity">
    <text evidence="2">Belongs to the TM2 family.</text>
</comment>
<dbReference type="InterPro" id="IPR050932">
    <property type="entry name" value="TM2D1-3-like"/>
</dbReference>
<evidence type="ECO:0000256" key="1">
    <source>
        <dbReference type="ARBA" id="ARBA00004141"/>
    </source>
</evidence>
<name>A0A183B6B0_9TREM</name>
<evidence type="ECO:0000313" key="13">
    <source>
        <dbReference type="WBParaSite" id="ECPE_0001478501-mRNA-1"/>
    </source>
</evidence>
<evidence type="ECO:0000313" key="11">
    <source>
        <dbReference type="EMBL" id="VDP92017.1"/>
    </source>
</evidence>
<dbReference type="EMBL" id="UZAN01058420">
    <property type="protein sequence ID" value="VDP92017.1"/>
    <property type="molecule type" value="Genomic_DNA"/>
</dbReference>
<evidence type="ECO:0000256" key="3">
    <source>
        <dbReference type="ARBA" id="ARBA00022692"/>
    </source>
</evidence>
<dbReference type="PANTHER" id="PTHR21016">
    <property type="entry name" value="BETA-AMYLOID BINDING PROTEIN-RELATED"/>
    <property type="match status" value="1"/>
</dbReference>
<dbReference type="WBParaSite" id="ECPE_0001478501-mRNA-1">
    <property type="protein sequence ID" value="ECPE_0001478501-mRNA-1"/>
    <property type="gene ID" value="ECPE_0001478501"/>
</dbReference>
<evidence type="ECO:0000313" key="12">
    <source>
        <dbReference type="Proteomes" id="UP000272942"/>
    </source>
</evidence>
<evidence type="ECO:0000256" key="7">
    <source>
        <dbReference type="ARBA" id="ARBA00023180"/>
    </source>
</evidence>
<evidence type="ECO:0000256" key="4">
    <source>
        <dbReference type="ARBA" id="ARBA00022729"/>
    </source>
</evidence>
<proteinExistence type="inferred from homology"/>
<keyword evidence="6 8" id="KW-0472">Membrane</keyword>
<evidence type="ECO:0000256" key="6">
    <source>
        <dbReference type="ARBA" id="ARBA00023136"/>
    </source>
</evidence>
<dbReference type="InterPro" id="IPR007829">
    <property type="entry name" value="TM2"/>
</dbReference>
<evidence type="ECO:0000256" key="5">
    <source>
        <dbReference type="ARBA" id="ARBA00022989"/>
    </source>
</evidence>
<gene>
    <name evidence="11" type="ORF">ECPE_LOCUS14745</name>
</gene>
<feature type="transmembrane region" description="Helical" evidence="8">
    <location>
        <begin position="159"/>
        <end position="185"/>
    </location>
</feature>
<feature type="signal peptide" evidence="9">
    <location>
        <begin position="1"/>
        <end position="16"/>
    </location>
</feature>
<keyword evidence="12" id="KW-1185">Reference proteome</keyword>
<dbReference type="PANTHER" id="PTHR21016:SF4">
    <property type="entry name" value="TM2 DOMAIN-CONTAINING PROTEIN 2"/>
    <property type="match status" value="1"/>
</dbReference>
<dbReference type="OrthoDB" id="408511at2759"/>
<dbReference type="AlphaFoldDB" id="A0A183B6B0"/>
<evidence type="ECO:0000259" key="10">
    <source>
        <dbReference type="Pfam" id="PF05154"/>
    </source>
</evidence>
<feature type="chain" id="PRO_5043138339" evidence="9">
    <location>
        <begin position="17"/>
        <end position="196"/>
    </location>
</feature>
<keyword evidence="3 8" id="KW-0812">Transmembrane</keyword>
<feature type="domain" description="TM2" evidence="10">
    <location>
        <begin position="132"/>
        <end position="177"/>
    </location>
</feature>
<comment type="subcellular location">
    <subcellularLocation>
        <location evidence="1">Membrane</location>
        <topology evidence="1">Multi-pass membrane protein</topology>
    </subcellularLocation>
</comment>
<sequence>MLQLLLLLNIFIIAESAGLPDFYDIPVVRSAKYYGNTTDVFDESTGFTYQPHSPLVLCSLLPYHSIWCEPPVDASQNQSSVLDGCTEWGGREYESVQLTNIVCHALDNLECFGNRTFILSGYPCLLYRGHFFVTTFVYSVLLGFLGVDRLCLGHVGSGVGKLFTLGGLGVWWLVDVVLLISGNLLPADGSSWMPFY</sequence>
<keyword evidence="7" id="KW-0325">Glycoprotein</keyword>
<keyword evidence="4 9" id="KW-0732">Signal</keyword>
<keyword evidence="5 8" id="KW-1133">Transmembrane helix</keyword>